<dbReference type="HAMAP" id="MF_01396">
    <property type="entry name" value="ATP_synth_c_bact"/>
    <property type="match status" value="1"/>
</dbReference>
<sequence length="113" mass="11203">MKRIIVTGLMMIGLALVSGVAFAADLGPGAAGVIQWTVLGAGLAIGLGAIGSGIGMGTAIGGACEGTSRNPEAGGRILTTMIIGLAMIESLTIYALVIALILLFGNPYGRFLA</sequence>
<feature type="transmembrane region" description="Helical" evidence="14">
    <location>
        <begin position="77"/>
        <end position="104"/>
    </location>
</feature>
<evidence type="ECO:0000256" key="5">
    <source>
        <dbReference type="ARBA" id="ARBA00022547"/>
    </source>
</evidence>
<evidence type="ECO:0000256" key="9">
    <source>
        <dbReference type="ARBA" id="ARBA00023065"/>
    </source>
</evidence>
<dbReference type="PROSITE" id="PS00605">
    <property type="entry name" value="ATPASE_C"/>
    <property type="match status" value="1"/>
</dbReference>
<protein>
    <recommendedName>
        <fullName evidence="14">ATP synthase subunit c</fullName>
    </recommendedName>
    <alternativeName>
        <fullName evidence="14">ATP synthase F(0) sector subunit c</fullName>
    </alternativeName>
    <alternativeName>
        <fullName evidence="14">F-type ATPase subunit c</fullName>
        <shortName evidence="14">F-ATPase subunit c</shortName>
    </alternativeName>
    <alternativeName>
        <fullName evidence="14">Lipid-binding protein</fullName>
    </alternativeName>
</protein>
<dbReference type="EMBL" id="DTGT01000202">
    <property type="protein sequence ID" value="HGH60953.1"/>
    <property type="molecule type" value="Genomic_DNA"/>
</dbReference>
<comment type="function">
    <text evidence="13 14">F(1)F(0) ATP synthase produces ATP from ADP in the presence of a proton or sodium gradient. F-type ATPases consist of two structural domains, F(1) containing the extramembraneous catalytic core and F(0) containing the membrane proton channel, linked together by a central stalk and a peripheral stalk. During catalysis, ATP synthesis in the catalytic domain of F(1) is coupled via a rotary mechanism of the central stalk subunits to proton translocation.</text>
</comment>
<dbReference type="InterPro" id="IPR020537">
    <property type="entry name" value="ATP_synth_F0_csu_DDCD_BS"/>
</dbReference>
<evidence type="ECO:0000256" key="7">
    <source>
        <dbReference type="ARBA" id="ARBA00022781"/>
    </source>
</evidence>
<dbReference type="GO" id="GO:0033177">
    <property type="term" value="C:proton-transporting two-sector ATPase complex, proton-transporting domain"/>
    <property type="evidence" value="ECO:0007669"/>
    <property type="project" value="InterPro"/>
</dbReference>
<dbReference type="Pfam" id="PF00137">
    <property type="entry name" value="ATP-synt_C"/>
    <property type="match status" value="1"/>
</dbReference>
<evidence type="ECO:0000256" key="6">
    <source>
        <dbReference type="ARBA" id="ARBA00022692"/>
    </source>
</evidence>
<dbReference type="InterPro" id="IPR035921">
    <property type="entry name" value="F/V-ATP_Csub_sf"/>
</dbReference>
<evidence type="ECO:0000256" key="8">
    <source>
        <dbReference type="ARBA" id="ARBA00022989"/>
    </source>
</evidence>
<evidence type="ECO:0000256" key="13">
    <source>
        <dbReference type="ARBA" id="ARBA00025198"/>
    </source>
</evidence>
<feature type="chain" id="PRO_5028211360" description="ATP synthase subunit c" evidence="15">
    <location>
        <begin position="24"/>
        <end position="113"/>
    </location>
</feature>
<dbReference type="InterPro" id="IPR038662">
    <property type="entry name" value="ATP_synth_F0_csu_sf"/>
</dbReference>
<evidence type="ECO:0000256" key="11">
    <source>
        <dbReference type="ARBA" id="ARBA00023136"/>
    </source>
</evidence>
<comment type="function">
    <text evidence="14">Key component of the F(0) channel; it plays a direct role in translocation across the membrane. A homomeric c-ring of between 10-14 subunits forms the central stalk rotor element with the F(1) delta and epsilon subunits.</text>
</comment>
<name>A0A7C4EUX2_9BACT</name>
<evidence type="ECO:0000313" key="17">
    <source>
        <dbReference type="EMBL" id="HGH60953.1"/>
    </source>
</evidence>
<dbReference type="FunFam" id="1.20.20.10:FF:000004">
    <property type="entry name" value="ATP synthase subunit c"/>
    <property type="match status" value="1"/>
</dbReference>
<dbReference type="GO" id="GO:0005886">
    <property type="term" value="C:plasma membrane"/>
    <property type="evidence" value="ECO:0007669"/>
    <property type="project" value="UniProtKB-SubCell"/>
</dbReference>
<feature type="domain" description="V-ATPase proteolipid subunit C-like" evidence="16">
    <location>
        <begin position="39"/>
        <end position="102"/>
    </location>
</feature>
<dbReference type="PRINTS" id="PR00124">
    <property type="entry name" value="ATPASEC"/>
</dbReference>
<keyword evidence="11 14" id="KW-0472">Membrane</keyword>
<evidence type="ECO:0000256" key="12">
    <source>
        <dbReference type="ARBA" id="ARBA00023310"/>
    </source>
</evidence>
<comment type="subcellular location">
    <subcellularLocation>
        <location evidence="14">Cell membrane</location>
        <topology evidence="14">Multi-pass membrane protein</topology>
    </subcellularLocation>
    <subcellularLocation>
        <location evidence="1">Membrane</location>
        <topology evidence="1">Multi-pass membrane protein</topology>
    </subcellularLocation>
</comment>
<dbReference type="CDD" id="cd18121">
    <property type="entry name" value="ATP-synt_Fo_c"/>
    <property type="match status" value="1"/>
</dbReference>
<accession>A0A7C4EUX2</accession>
<keyword evidence="9 14" id="KW-0406">Ion transport</keyword>
<organism evidence="17">
    <name type="scientific">Desulfomonile tiedjei</name>
    <dbReference type="NCBI Taxonomy" id="2358"/>
    <lineage>
        <taxon>Bacteria</taxon>
        <taxon>Pseudomonadati</taxon>
        <taxon>Thermodesulfobacteriota</taxon>
        <taxon>Desulfomonilia</taxon>
        <taxon>Desulfomonilales</taxon>
        <taxon>Desulfomonilaceae</taxon>
        <taxon>Desulfomonile</taxon>
    </lineage>
</organism>
<dbReference type="InterPro" id="IPR005953">
    <property type="entry name" value="ATP_synth_csu_bac/chlpt"/>
</dbReference>
<dbReference type="GO" id="GO:0045259">
    <property type="term" value="C:proton-transporting ATP synthase complex"/>
    <property type="evidence" value="ECO:0007669"/>
    <property type="project" value="UniProtKB-KW"/>
</dbReference>
<comment type="caution">
    <text evidence="17">The sequence shown here is derived from an EMBL/GenBank/DDBJ whole genome shotgun (WGS) entry which is preliminary data.</text>
</comment>
<keyword evidence="6 14" id="KW-0812">Transmembrane</keyword>
<evidence type="ECO:0000256" key="14">
    <source>
        <dbReference type="HAMAP-Rule" id="MF_01396"/>
    </source>
</evidence>
<feature type="transmembrane region" description="Helical" evidence="14">
    <location>
        <begin position="33"/>
        <end position="56"/>
    </location>
</feature>
<proteinExistence type="inferred from homology"/>
<evidence type="ECO:0000256" key="2">
    <source>
        <dbReference type="ARBA" id="ARBA00006704"/>
    </source>
</evidence>
<evidence type="ECO:0000256" key="4">
    <source>
        <dbReference type="ARBA" id="ARBA00022475"/>
    </source>
</evidence>
<evidence type="ECO:0000256" key="10">
    <source>
        <dbReference type="ARBA" id="ARBA00023121"/>
    </source>
</evidence>
<keyword evidence="8 14" id="KW-1133">Transmembrane helix</keyword>
<keyword evidence="15" id="KW-0732">Signal</keyword>
<keyword evidence="4 14" id="KW-1003">Cell membrane</keyword>
<gene>
    <name evidence="14 17" type="primary">atpE</name>
    <name evidence="17" type="ORF">ENV54_06610</name>
</gene>
<dbReference type="AlphaFoldDB" id="A0A7C4EUX2"/>
<reference evidence="17" key="1">
    <citation type="journal article" date="2020" name="mSystems">
        <title>Genome- and Community-Level Interaction Insights into Carbon Utilization and Element Cycling Functions of Hydrothermarchaeota in Hydrothermal Sediment.</title>
        <authorList>
            <person name="Zhou Z."/>
            <person name="Liu Y."/>
            <person name="Xu W."/>
            <person name="Pan J."/>
            <person name="Luo Z.H."/>
            <person name="Li M."/>
        </authorList>
    </citation>
    <scope>NUCLEOTIDE SEQUENCE [LARGE SCALE GENOMIC DNA]</scope>
    <source>
        <strain evidence="17">SpSt-769</strain>
    </source>
</reference>
<feature type="signal peptide" evidence="15">
    <location>
        <begin position="1"/>
        <end position="23"/>
    </location>
</feature>
<dbReference type="Gene3D" id="1.20.20.10">
    <property type="entry name" value="F1F0 ATP synthase subunit C"/>
    <property type="match status" value="1"/>
</dbReference>
<dbReference type="InterPro" id="IPR000454">
    <property type="entry name" value="ATP_synth_F0_csu"/>
</dbReference>
<dbReference type="InterPro" id="IPR002379">
    <property type="entry name" value="ATPase_proteolipid_c-like_dom"/>
</dbReference>
<comment type="similarity">
    <text evidence="2 14">Belongs to the ATPase C chain family.</text>
</comment>
<evidence type="ECO:0000256" key="1">
    <source>
        <dbReference type="ARBA" id="ARBA00004141"/>
    </source>
</evidence>
<evidence type="ECO:0000256" key="15">
    <source>
        <dbReference type="SAM" id="SignalP"/>
    </source>
</evidence>
<dbReference type="GO" id="GO:0046933">
    <property type="term" value="F:proton-transporting ATP synthase activity, rotational mechanism"/>
    <property type="evidence" value="ECO:0007669"/>
    <property type="project" value="UniProtKB-UniRule"/>
</dbReference>
<keyword evidence="10 14" id="KW-0446">Lipid-binding</keyword>
<keyword evidence="5 14" id="KW-0138">CF(0)</keyword>
<dbReference type="GO" id="GO:0008289">
    <property type="term" value="F:lipid binding"/>
    <property type="evidence" value="ECO:0007669"/>
    <property type="project" value="UniProtKB-KW"/>
</dbReference>
<keyword evidence="7 14" id="KW-0375">Hydrogen ion transport</keyword>
<evidence type="ECO:0000256" key="3">
    <source>
        <dbReference type="ARBA" id="ARBA00022448"/>
    </source>
</evidence>
<dbReference type="SUPFAM" id="SSF81333">
    <property type="entry name" value="F1F0 ATP synthase subunit C"/>
    <property type="match status" value="1"/>
</dbReference>
<keyword evidence="3 14" id="KW-0813">Transport</keyword>
<dbReference type="NCBIfam" id="TIGR01260">
    <property type="entry name" value="ATP_synt_c"/>
    <property type="match status" value="1"/>
</dbReference>
<evidence type="ECO:0000259" key="16">
    <source>
        <dbReference type="Pfam" id="PF00137"/>
    </source>
</evidence>
<feature type="site" description="Reversibly protonated during proton transport" evidence="14">
    <location>
        <position position="89"/>
    </location>
</feature>
<keyword evidence="12 14" id="KW-0066">ATP synthesis</keyword>